<feature type="domain" description="NurA" evidence="1">
    <location>
        <begin position="74"/>
        <end position="380"/>
    </location>
</feature>
<gene>
    <name evidence="2" type="ORF">HSEST_1512</name>
</gene>
<dbReference type="InterPro" id="IPR018977">
    <property type="entry name" value="NurA_domain"/>
</dbReference>
<protein>
    <submittedName>
        <fullName evidence="2">NurA 5'-3' nuclease</fullName>
    </submittedName>
</protein>
<reference evidence="2 3" key="1">
    <citation type="submission" date="2020-11" db="EMBL/GenBank/DDBJ databases">
        <title>Carbohydrate-dependent, anaerobic sulfur respiration: A novel catabolism in halophilic archaea.</title>
        <authorList>
            <person name="Sorokin D.Y."/>
            <person name="Messina E."/>
            <person name="Smedile F."/>
            <person name="La Cono V."/>
            <person name="Hallsworth J.E."/>
            <person name="Yakimov M.M."/>
        </authorList>
    </citation>
    <scope>NUCLEOTIDE SEQUENCE [LARGE SCALE GENOMIC DNA]</scope>
    <source>
        <strain evidence="2 3">HSR-Est</strain>
    </source>
</reference>
<sequence>MTLDPVHVDGIARLAGRLSDGVPDTDHRDLAETVWAEFLDPLYADGEPVLEPLGEQRRRVVNLEDAALQESAFPTQHGLDSGTINPTTFKNGLVLDVAQAAMSAVPSDLDLHRGRTVVVSTHTNDATVDVEEDEWLAYDEGYTRQRIIQVPRVDRYAQTVVHALALYLAESHHAQLQADVVEDLLILDGPIYPTGLLKWTDRHPELADLLHDHERPRSVIQNYVDLVETFVERNVPLIGFVKNSASNAIIRVLRSKTNAPWVNDAALFSQILERREDGDLDTDVLTCTNWFRSRLGTDRLLSTQGDGLGLDRSLAPEAYEVTFFVVYDPRTEITYRVEAPHAITKDETVREKLTRHVLGEIAAERGPPLPVAKADELARIDREGKEMLRRAIEQQFDSERQRSYDDERWGVSLDVDGGL</sequence>
<name>A0A897NS32_9EURY</name>
<dbReference type="AlphaFoldDB" id="A0A897NS32"/>
<dbReference type="SMART" id="SM00933">
    <property type="entry name" value="NurA"/>
    <property type="match status" value="1"/>
</dbReference>
<proteinExistence type="predicted"/>
<evidence type="ECO:0000313" key="3">
    <source>
        <dbReference type="Proteomes" id="UP000663292"/>
    </source>
</evidence>
<dbReference type="RefSeq" id="WP_229120302.1">
    <property type="nucleotide sequence ID" value="NZ_CP064791.1"/>
</dbReference>
<evidence type="ECO:0000259" key="1">
    <source>
        <dbReference type="SMART" id="SM00933"/>
    </source>
</evidence>
<dbReference type="Proteomes" id="UP000663292">
    <property type="component" value="Chromosome"/>
</dbReference>
<evidence type="ECO:0000313" key="2">
    <source>
        <dbReference type="EMBL" id="QSG15041.1"/>
    </source>
</evidence>
<organism evidence="2 3">
    <name type="scientific">Halapricum desulfuricans</name>
    <dbReference type="NCBI Taxonomy" id="2841257"/>
    <lineage>
        <taxon>Archaea</taxon>
        <taxon>Methanobacteriati</taxon>
        <taxon>Methanobacteriota</taxon>
        <taxon>Stenosarchaea group</taxon>
        <taxon>Halobacteria</taxon>
        <taxon>Halobacteriales</taxon>
        <taxon>Haloarculaceae</taxon>
        <taxon>Halapricum</taxon>
    </lineage>
</organism>
<dbReference type="GeneID" id="68858149"/>
<dbReference type="Pfam" id="PF09376">
    <property type="entry name" value="NurA"/>
    <property type="match status" value="1"/>
</dbReference>
<keyword evidence="3" id="KW-1185">Reference proteome</keyword>
<dbReference type="EMBL" id="CP064791">
    <property type="protein sequence ID" value="QSG15041.1"/>
    <property type="molecule type" value="Genomic_DNA"/>
</dbReference>
<accession>A0A897NS32</accession>